<dbReference type="InterPro" id="IPR012340">
    <property type="entry name" value="NA-bd_OB-fold"/>
</dbReference>
<feature type="region of interest" description="Disordered" evidence="1">
    <location>
        <begin position="1"/>
        <end position="21"/>
    </location>
</feature>
<dbReference type="Gene3D" id="2.40.50.140">
    <property type="entry name" value="Nucleic acid-binding proteins"/>
    <property type="match status" value="1"/>
</dbReference>
<dbReference type="VEuPathDB" id="FungiDB:PSTT_12254"/>
<proteinExistence type="predicted"/>
<evidence type="ECO:0000313" key="2">
    <source>
        <dbReference type="EMBL" id="POW09176.1"/>
    </source>
</evidence>
<dbReference type="OrthoDB" id="1078367at2759"/>
<organism evidence="2 3">
    <name type="scientific">Puccinia striiformis</name>
    <dbReference type="NCBI Taxonomy" id="27350"/>
    <lineage>
        <taxon>Eukaryota</taxon>
        <taxon>Fungi</taxon>
        <taxon>Dikarya</taxon>
        <taxon>Basidiomycota</taxon>
        <taxon>Pucciniomycotina</taxon>
        <taxon>Pucciniomycetes</taxon>
        <taxon>Pucciniales</taxon>
        <taxon>Pucciniaceae</taxon>
        <taxon>Puccinia</taxon>
    </lineage>
</organism>
<protein>
    <submittedName>
        <fullName evidence="2">Uncharacterized protein</fullName>
    </submittedName>
</protein>
<dbReference type="AlphaFoldDB" id="A0A2S4VHZ2"/>
<dbReference type="VEuPathDB" id="FungiDB:PSHT_09239"/>
<sequence length="199" mass="22401">MCSITKESTYRPTRPTSIKNKMSVPFSRGLSRQVASCLQKNPLHAGSARNYARLSLIGNLVQDARVIERGGDKDPMVALKVATADRQGRDAKEAGKEPTSSFHDVLSFNPGLNKYLAEFKKGFVHTPVLIDPSFRHLISPGISKFFLGWVNDYCHRSLVHIEAEVRMQPQEQTDPQNYQPAVVRLTLREINKLRNPKSE</sequence>
<reference evidence="2 3" key="1">
    <citation type="submission" date="2017-12" db="EMBL/GenBank/DDBJ databases">
        <title>Gene loss provides genomic basis for host adaptation in cereal stripe rust fungi.</title>
        <authorList>
            <person name="Xia C."/>
        </authorList>
    </citation>
    <scope>NUCLEOTIDE SEQUENCE [LARGE SCALE GENOMIC DNA]</scope>
    <source>
        <strain evidence="2 3">93TX-2</strain>
    </source>
</reference>
<gene>
    <name evidence="2" type="ORF">PSHT_09239</name>
</gene>
<evidence type="ECO:0000313" key="3">
    <source>
        <dbReference type="Proteomes" id="UP000238274"/>
    </source>
</evidence>
<reference evidence="3" key="3">
    <citation type="journal article" date="2018" name="Mol. Plant Microbe Interact.">
        <title>Genome sequence resources for the wheat stripe rust pathogen (Puccinia striiformis f. sp. tritici) and the barley stripe rust pathogen (Puccinia striiformis f. sp. hordei).</title>
        <authorList>
            <person name="Xia C."/>
            <person name="Wang M."/>
            <person name="Yin C."/>
            <person name="Cornejo O.E."/>
            <person name="Hulbert S.H."/>
            <person name="Chen X."/>
        </authorList>
    </citation>
    <scope>NUCLEOTIDE SEQUENCE [LARGE SCALE GENOMIC DNA]</scope>
    <source>
        <strain evidence="3">93TX-2</strain>
    </source>
</reference>
<accession>A0A2S4VHZ2</accession>
<feature type="compositionally biased region" description="Polar residues" evidence="1">
    <location>
        <begin position="1"/>
        <end position="20"/>
    </location>
</feature>
<evidence type="ECO:0000256" key="1">
    <source>
        <dbReference type="SAM" id="MobiDB-lite"/>
    </source>
</evidence>
<comment type="caution">
    <text evidence="2">The sequence shown here is derived from an EMBL/GenBank/DDBJ whole genome shotgun (WGS) entry which is preliminary data.</text>
</comment>
<keyword evidence="3" id="KW-1185">Reference proteome</keyword>
<name>A0A2S4VHZ2_9BASI</name>
<dbReference type="Proteomes" id="UP000238274">
    <property type="component" value="Unassembled WGS sequence"/>
</dbReference>
<reference evidence="3" key="2">
    <citation type="journal article" date="2018" name="BMC Genomics">
        <title>Genomic insights into host adaptation between the wheat stripe rust pathogen (Puccinia striiformis f. sp. tritici) and the barley stripe rust pathogen (Puccinia striiformis f. sp. hordei).</title>
        <authorList>
            <person name="Xia C."/>
            <person name="Wang M."/>
            <person name="Yin C."/>
            <person name="Cornejo O.E."/>
            <person name="Hulbert S.H."/>
            <person name="Chen X."/>
        </authorList>
    </citation>
    <scope>NUCLEOTIDE SEQUENCE [LARGE SCALE GENOMIC DNA]</scope>
    <source>
        <strain evidence="3">93TX-2</strain>
    </source>
</reference>
<dbReference type="EMBL" id="PKSM01000130">
    <property type="protein sequence ID" value="POW09176.1"/>
    <property type="molecule type" value="Genomic_DNA"/>
</dbReference>